<evidence type="ECO:0000313" key="2">
    <source>
        <dbReference type="Proteomes" id="UP000734823"/>
    </source>
</evidence>
<proteinExistence type="predicted"/>
<name>A0ABR7L2Z3_9PSEU</name>
<dbReference type="RefSeq" id="WP_187219189.1">
    <property type="nucleotide sequence ID" value="NZ_JABVED010000003.1"/>
</dbReference>
<reference evidence="1 2" key="1">
    <citation type="submission" date="2020-06" db="EMBL/GenBank/DDBJ databases">
        <title>Actinokineospora xiongansis sp. nov., isolated from soil of Baiyangdian.</title>
        <authorList>
            <person name="Zhang X."/>
        </authorList>
    </citation>
    <scope>NUCLEOTIDE SEQUENCE [LARGE SCALE GENOMIC DNA]</scope>
    <source>
        <strain evidence="1 2">HBU206404</strain>
    </source>
</reference>
<sequence>MTAVLDSDETVLHLLLCENLAVGTRVSGAVEVPRRPRPDAPKLVFDDPKWPLPAQVIARGEFVANDWADDPAIGMWAEASHPGQDAALMAEQAASGLGVVAILATHKRLTVSFPRKLLADQPKAPAEDRGSLLGRAYDYVVSSKTGWDPEDPVHVQYSVPASRVAGIGPVMLGRSIPAPTFVRVAFADGSQLYVRDDGVGRGAMLAKEMNRH</sequence>
<comment type="caution">
    <text evidence="1">The sequence shown here is derived from an EMBL/GenBank/DDBJ whole genome shotgun (WGS) entry which is preliminary data.</text>
</comment>
<organism evidence="1 2">
    <name type="scientific">Actinokineospora xionganensis</name>
    <dbReference type="NCBI Taxonomy" id="2684470"/>
    <lineage>
        <taxon>Bacteria</taxon>
        <taxon>Bacillati</taxon>
        <taxon>Actinomycetota</taxon>
        <taxon>Actinomycetes</taxon>
        <taxon>Pseudonocardiales</taxon>
        <taxon>Pseudonocardiaceae</taxon>
        <taxon>Actinokineospora</taxon>
    </lineage>
</organism>
<gene>
    <name evidence="1" type="ORF">GPZ80_06715</name>
</gene>
<protein>
    <submittedName>
        <fullName evidence="1">Uncharacterized protein</fullName>
    </submittedName>
</protein>
<keyword evidence="2" id="KW-1185">Reference proteome</keyword>
<accession>A0ABR7L2Z3</accession>
<evidence type="ECO:0000313" key="1">
    <source>
        <dbReference type="EMBL" id="MBC6446868.1"/>
    </source>
</evidence>
<dbReference type="EMBL" id="JABVED010000003">
    <property type="protein sequence ID" value="MBC6446868.1"/>
    <property type="molecule type" value="Genomic_DNA"/>
</dbReference>
<dbReference type="Proteomes" id="UP000734823">
    <property type="component" value="Unassembled WGS sequence"/>
</dbReference>